<dbReference type="InterPro" id="IPR051135">
    <property type="entry name" value="Gal/GlcNAc/GalNAc_ST"/>
</dbReference>
<evidence type="ECO:0000259" key="2">
    <source>
        <dbReference type="Pfam" id="PF00685"/>
    </source>
</evidence>
<evidence type="ECO:0000256" key="1">
    <source>
        <dbReference type="RuleBase" id="RU361155"/>
    </source>
</evidence>
<dbReference type="RefSeq" id="XP_042559868.1">
    <property type="nucleotide sequence ID" value="XM_042703934.1"/>
</dbReference>
<keyword evidence="1" id="KW-0808">Transferase</keyword>
<dbReference type="GO" id="GO:0042339">
    <property type="term" value="P:keratan sulfate proteoglycan metabolic process"/>
    <property type="evidence" value="ECO:0007669"/>
    <property type="project" value="TreeGrafter"/>
</dbReference>
<organism evidence="3 4">
    <name type="scientific">Clupea harengus</name>
    <name type="common">Atlantic herring</name>
    <dbReference type="NCBI Taxonomy" id="7950"/>
    <lineage>
        <taxon>Eukaryota</taxon>
        <taxon>Metazoa</taxon>
        <taxon>Chordata</taxon>
        <taxon>Craniata</taxon>
        <taxon>Vertebrata</taxon>
        <taxon>Euteleostomi</taxon>
        <taxon>Actinopterygii</taxon>
        <taxon>Neopterygii</taxon>
        <taxon>Teleostei</taxon>
        <taxon>Clupei</taxon>
        <taxon>Clupeiformes</taxon>
        <taxon>Clupeoidei</taxon>
        <taxon>Clupeidae</taxon>
        <taxon>Clupea</taxon>
    </lineage>
</organism>
<dbReference type="GO" id="GO:0045130">
    <property type="term" value="F:keratan sulfotransferase activity"/>
    <property type="evidence" value="ECO:0007669"/>
    <property type="project" value="TreeGrafter"/>
</dbReference>
<dbReference type="EC" id="2.8.2.-" evidence="1"/>
<dbReference type="InterPro" id="IPR000863">
    <property type="entry name" value="Sulfotransferase_dom"/>
</dbReference>
<reference evidence="4" key="1">
    <citation type="submission" date="2025-08" db="UniProtKB">
        <authorList>
            <consortium name="RefSeq"/>
        </authorList>
    </citation>
    <scope>IDENTIFICATION</scope>
</reference>
<protein>
    <recommendedName>
        <fullName evidence="1">Sulfotransferase</fullName>
        <ecNumber evidence="1">2.8.2.-</ecNumber>
    </recommendedName>
</protein>
<dbReference type="OrthoDB" id="6138663at2759"/>
<evidence type="ECO:0000313" key="4">
    <source>
        <dbReference type="RefSeq" id="XP_042559868.1"/>
    </source>
</evidence>
<keyword evidence="3" id="KW-1185">Reference proteome</keyword>
<dbReference type="Proteomes" id="UP000515152">
    <property type="component" value="Chromosome 26"/>
</dbReference>
<dbReference type="Pfam" id="PF00685">
    <property type="entry name" value="Sulfotransfer_1"/>
    <property type="match status" value="1"/>
</dbReference>
<dbReference type="KEGG" id="char:105903429"/>
<sequence>MKCSWRIVFLLALVSVVIQYAVIRSFTSLNICSVLHPQNHSQLLQMDTVCLAESSLKNTSSSKSHVLILAATRSGSSFFGQLFNHHPDVFYLYEPVNHVQTALKSTPTNRRMILGASRDLLRGLFNCDLHLLEDYITPQPENHITNQLWRRGASKALCTPPVCDSFSPHRVNVTERECIQTCGSLNLTLASQSCQQRGNVVIKTVRVPEVSDVRDLLEDPRLNLKVIQLVRDPRGVLASRMMSFPENYLLMRLWKMKHQKPEGLNLTHVSVCEDFLSSVSTALRQPDWLRGRYMLVRYEDLAKDPHQKIQEIFKFLGMDLNKSVVDWIEENTQGRGSWSPMDVLSTKRNSATNYESWRLKLSFDMVQYLQTLCQVTLHELGYKCVNSSEELKNLSIPLSETRPFYISQ</sequence>
<dbReference type="AlphaFoldDB" id="A0A8M1KC66"/>
<name>A0A8M1KC66_CLUHA</name>
<dbReference type="GO" id="GO:0006790">
    <property type="term" value="P:sulfur compound metabolic process"/>
    <property type="evidence" value="ECO:0007669"/>
    <property type="project" value="TreeGrafter"/>
</dbReference>
<proteinExistence type="inferred from homology"/>
<dbReference type="GeneID" id="105903429"/>
<comment type="similarity">
    <text evidence="1">Belongs to the sulfotransferase 1 family.</text>
</comment>
<evidence type="ECO:0000313" key="3">
    <source>
        <dbReference type="Proteomes" id="UP000515152"/>
    </source>
</evidence>
<dbReference type="PANTHER" id="PTHR10704:SF36">
    <property type="entry name" value="CARBOHYDRATE SULFOTRANSFERASE 1"/>
    <property type="match status" value="1"/>
</dbReference>
<accession>A0A8M1KC66</accession>
<dbReference type="InterPro" id="IPR027417">
    <property type="entry name" value="P-loop_NTPase"/>
</dbReference>
<dbReference type="GO" id="GO:0006044">
    <property type="term" value="P:N-acetylglucosamine metabolic process"/>
    <property type="evidence" value="ECO:0007669"/>
    <property type="project" value="TreeGrafter"/>
</dbReference>
<dbReference type="SUPFAM" id="SSF52540">
    <property type="entry name" value="P-loop containing nucleoside triphosphate hydrolases"/>
    <property type="match status" value="1"/>
</dbReference>
<dbReference type="Gene3D" id="3.40.50.300">
    <property type="entry name" value="P-loop containing nucleotide triphosphate hydrolases"/>
    <property type="match status" value="1"/>
</dbReference>
<dbReference type="GO" id="GO:0001517">
    <property type="term" value="F:N-acetylglucosamine 6-O-sulfotransferase activity"/>
    <property type="evidence" value="ECO:0007669"/>
    <property type="project" value="TreeGrafter"/>
</dbReference>
<dbReference type="PANTHER" id="PTHR10704">
    <property type="entry name" value="CARBOHYDRATE SULFOTRANSFERASE"/>
    <property type="match status" value="1"/>
</dbReference>
<gene>
    <name evidence="4" type="primary">LOC105903429</name>
</gene>
<feature type="domain" description="Sulfotransferase" evidence="2">
    <location>
        <begin position="64"/>
        <end position="380"/>
    </location>
</feature>